<dbReference type="SUPFAM" id="SSF56349">
    <property type="entry name" value="DNA breaking-rejoining enzymes"/>
    <property type="match status" value="1"/>
</dbReference>
<dbReference type="GO" id="GO:0003677">
    <property type="term" value="F:DNA binding"/>
    <property type="evidence" value="ECO:0007669"/>
    <property type="project" value="UniProtKB-UniRule"/>
</dbReference>
<feature type="domain" description="Core-binding (CB)" evidence="7">
    <location>
        <begin position="134"/>
        <end position="218"/>
    </location>
</feature>
<evidence type="ECO:0000256" key="5">
    <source>
        <dbReference type="PROSITE-ProRule" id="PRU01248"/>
    </source>
</evidence>
<dbReference type="Pfam" id="PF00589">
    <property type="entry name" value="Phage_integrase"/>
    <property type="match status" value="1"/>
</dbReference>
<dbReference type="PANTHER" id="PTHR30349:SF41">
    <property type="entry name" value="INTEGRASE_RECOMBINASE PROTEIN MJ0367-RELATED"/>
    <property type="match status" value="1"/>
</dbReference>
<reference evidence="8" key="1">
    <citation type="submission" date="2022-02" db="EMBL/GenBank/DDBJ databases">
        <title>Emergence and expansion in Europe of a Vibrio aestuarianus clonal complex pathogenic for oysters.</title>
        <authorList>
            <person name="Mesnil A."/>
            <person name="Travers M.-A."/>
        </authorList>
    </citation>
    <scope>NUCLEOTIDE SEQUENCE</scope>
    <source>
        <strain evidence="8">19_064_11T1</strain>
    </source>
</reference>
<dbReference type="InterPro" id="IPR011010">
    <property type="entry name" value="DNA_brk_join_enz"/>
</dbReference>
<evidence type="ECO:0000256" key="1">
    <source>
        <dbReference type="ARBA" id="ARBA00008857"/>
    </source>
</evidence>
<dbReference type="InterPro" id="IPR004107">
    <property type="entry name" value="Integrase_SAM-like_N"/>
</dbReference>
<feature type="domain" description="Tyr recombinase" evidence="6">
    <location>
        <begin position="243"/>
        <end position="436"/>
    </location>
</feature>
<gene>
    <name evidence="8" type="ORF">L9W94_17825</name>
</gene>
<evidence type="ECO:0000256" key="2">
    <source>
        <dbReference type="ARBA" id="ARBA00022908"/>
    </source>
</evidence>
<accession>A0A9X4EYY1</accession>
<sequence length="444" mass="51578">MYLQKAPNGVYQTRICIPKQLREFGYPFDIKVSLLTKERSEAIERNFKMASCIKIAISQIDLTNPVLFPKFKVVLHQQMETLRKSFCSPTAYKLTPETVAYFEDDIVSDIPSNIDLSNLEETEPSVKSISAKVVPFTQLLERFLESKKKRNVRQLTIHQLHQRISHCINFLEKEGINRNTVSSSDLDSYIDLLYSEGRSTKTNKDYFSASKQFFKWIFSKKYIPNNPAQDLNPQFKSKKHVSEQRDRWTTDELALLIKSPAFTQHSLDFQWITKLQLFHGLRTGEACQPYIQDIIVDDDIPYFRVTDQSKYQHLKNEHAVRNVPLHPAIRDDFIIFFESRLHKGNAPLFNYSPLGKDKDWTKTYRTQFGKLQTKLGMPAGKRPTAYGLRHTFIDELKEQDVAEHSVAEVVGHTNPNMTFGRYGKKHKLEKLLEIVSTFQMDLEG</sequence>
<name>A0A9X4EYY1_9VIBR</name>
<dbReference type="AlphaFoldDB" id="A0A9X4EYY1"/>
<dbReference type="PROSITE" id="PS51900">
    <property type="entry name" value="CB"/>
    <property type="match status" value="1"/>
</dbReference>
<dbReference type="InterPro" id="IPR010998">
    <property type="entry name" value="Integrase_recombinase_N"/>
</dbReference>
<evidence type="ECO:0000259" key="7">
    <source>
        <dbReference type="PROSITE" id="PS51900"/>
    </source>
</evidence>
<dbReference type="InterPro" id="IPR002104">
    <property type="entry name" value="Integrase_catalytic"/>
</dbReference>
<proteinExistence type="inferred from homology"/>
<dbReference type="Gene3D" id="1.10.443.10">
    <property type="entry name" value="Intergrase catalytic core"/>
    <property type="match status" value="1"/>
</dbReference>
<keyword evidence="3 5" id="KW-0238">DNA-binding</keyword>
<dbReference type="GO" id="GO:0006310">
    <property type="term" value="P:DNA recombination"/>
    <property type="evidence" value="ECO:0007669"/>
    <property type="project" value="UniProtKB-KW"/>
</dbReference>
<dbReference type="PROSITE" id="PS51898">
    <property type="entry name" value="TYR_RECOMBINASE"/>
    <property type="match status" value="1"/>
</dbReference>
<comment type="similarity">
    <text evidence="1">Belongs to the 'phage' integrase family.</text>
</comment>
<dbReference type="Gene3D" id="1.10.150.130">
    <property type="match status" value="1"/>
</dbReference>
<dbReference type="Proteomes" id="UP001140979">
    <property type="component" value="Unassembled WGS sequence"/>
</dbReference>
<protein>
    <submittedName>
        <fullName evidence="8">Tyrosine-type recombinase/integrase</fullName>
    </submittedName>
</protein>
<keyword evidence="4" id="KW-0233">DNA recombination</keyword>
<dbReference type="InterPro" id="IPR013762">
    <property type="entry name" value="Integrase-like_cat_sf"/>
</dbReference>
<dbReference type="GO" id="GO:0015074">
    <property type="term" value="P:DNA integration"/>
    <property type="evidence" value="ECO:0007669"/>
    <property type="project" value="UniProtKB-KW"/>
</dbReference>
<evidence type="ECO:0000259" key="6">
    <source>
        <dbReference type="PROSITE" id="PS51898"/>
    </source>
</evidence>
<dbReference type="RefSeq" id="WP_274683829.1">
    <property type="nucleotide sequence ID" value="NZ_JAKNBA010000047.1"/>
</dbReference>
<dbReference type="PANTHER" id="PTHR30349">
    <property type="entry name" value="PHAGE INTEGRASE-RELATED"/>
    <property type="match status" value="1"/>
</dbReference>
<evidence type="ECO:0000313" key="8">
    <source>
        <dbReference type="EMBL" id="MDE1243962.1"/>
    </source>
</evidence>
<organism evidence="8 9">
    <name type="scientific">Vibrio aestuarianus</name>
    <dbReference type="NCBI Taxonomy" id="28171"/>
    <lineage>
        <taxon>Bacteria</taxon>
        <taxon>Pseudomonadati</taxon>
        <taxon>Pseudomonadota</taxon>
        <taxon>Gammaproteobacteria</taxon>
        <taxon>Vibrionales</taxon>
        <taxon>Vibrionaceae</taxon>
        <taxon>Vibrio</taxon>
    </lineage>
</organism>
<evidence type="ECO:0000256" key="4">
    <source>
        <dbReference type="ARBA" id="ARBA00023172"/>
    </source>
</evidence>
<evidence type="ECO:0000313" key="9">
    <source>
        <dbReference type="Proteomes" id="UP001140979"/>
    </source>
</evidence>
<dbReference type="InterPro" id="IPR050090">
    <property type="entry name" value="Tyrosine_recombinase_XerCD"/>
</dbReference>
<evidence type="ECO:0000256" key="3">
    <source>
        <dbReference type="ARBA" id="ARBA00023125"/>
    </source>
</evidence>
<dbReference type="InterPro" id="IPR044068">
    <property type="entry name" value="CB"/>
</dbReference>
<dbReference type="Pfam" id="PF02899">
    <property type="entry name" value="Phage_int_SAM_1"/>
    <property type="match status" value="1"/>
</dbReference>
<comment type="caution">
    <text evidence="8">The sequence shown here is derived from an EMBL/GenBank/DDBJ whole genome shotgun (WGS) entry which is preliminary data.</text>
</comment>
<dbReference type="EMBL" id="JAKNBA010000047">
    <property type="protein sequence ID" value="MDE1243962.1"/>
    <property type="molecule type" value="Genomic_DNA"/>
</dbReference>
<keyword evidence="2" id="KW-0229">DNA integration</keyword>